<dbReference type="AlphaFoldDB" id="A0A427YK55"/>
<dbReference type="OrthoDB" id="2564760at2759"/>
<feature type="compositionally biased region" description="Polar residues" evidence="1">
    <location>
        <begin position="140"/>
        <end position="151"/>
    </location>
</feature>
<evidence type="ECO:0000256" key="1">
    <source>
        <dbReference type="SAM" id="MobiDB-lite"/>
    </source>
</evidence>
<dbReference type="EMBL" id="RSCD01000008">
    <property type="protein sequence ID" value="RSH91478.1"/>
    <property type="molecule type" value="Genomic_DNA"/>
</dbReference>
<proteinExistence type="predicted"/>
<feature type="region of interest" description="Disordered" evidence="1">
    <location>
        <begin position="1"/>
        <end position="36"/>
    </location>
</feature>
<gene>
    <name evidence="2" type="ORF">EHS25_009777</name>
</gene>
<evidence type="ECO:0000313" key="2">
    <source>
        <dbReference type="EMBL" id="RSH91478.1"/>
    </source>
</evidence>
<feature type="compositionally biased region" description="Basic and acidic residues" evidence="1">
    <location>
        <begin position="1"/>
        <end position="13"/>
    </location>
</feature>
<evidence type="ECO:0000313" key="3">
    <source>
        <dbReference type="Proteomes" id="UP000279259"/>
    </source>
</evidence>
<protein>
    <submittedName>
        <fullName evidence="2">Uncharacterized protein</fullName>
    </submittedName>
</protein>
<comment type="caution">
    <text evidence="2">The sequence shown here is derived from an EMBL/GenBank/DDBJ whole genome shotgun (WGS) entry which is preliminary data.</text>
</comment>
<dbReference type="Proteomes" id="UP000279259">
    <property type="component" value="Unassembled WGS sequence"/>
</dbReference>
<feature type="region of interest" description="Disordered" evidence="1">
    <location>
        <begin position="87"/>
        <end position="166"/>
    </location>
</feature>
<reference evidence="2 3" key="1">
    <citation type="submission" date="2018-11" db="EMBL/GenBank/DDBJ databases">
        <title>Genome sequence of Saitozyma podzolica DSM 27192.</title>
        <authorList>
            <person name="Aliyu H."/>
            <person name="Gorte O."/>
            <person name="Ochsenreither K."/>
        </authorList>
    </citation>
    <scope>NUCLEOTIDE SEQUENCE [LARGE SCALE GENOMIC DNA]</scope>
    <source>
        <strain evidence="2 3">DSM 27192</strain>
    </source>
</reference>
<accession>A0A427YK55</accession>
<organism evidence="2 3">
    <name type="scientific">Saitozyma podzolica</name>
    <dbReference type="NCBI Taxonomy" id="1890683"/>
    <lineage>
        <taxon>Eukaryota</taxon>
        <taxon>Fungi</taxon>
        <taxon>Dikarya</taxon>
        <taxon>Basidiomycota</taxon>
        <taxon>Agaricomycotina</taxon>
        <taxon>Tremellomycetes</taxon>
        <taxon>Tremellales</taxon>
        <taxon>Trimorphomycetaceae</taxon>
        <taxon>Saitozyma</taxon>
    </lineage>
</organism>
<keyword evidence="3" id="KW-1185">Reference proteome</keyword>
<name>A0A427YK55_9TREE</name>
<sequence>MGRRPSHPEDDARITPIARTTSLTAGRENKRLDGQWNQLSPGDLVVASNGPASLHGRWSLREVKQIPQHGTGTRPFGVRDGVLRYTTGSSVSKRGGTTAGMPTRPPSSAIEGFQQEGRQMGTHHGKAGVEARAGGHGRANSDSSLSGVSTIRQRRPADRDSTVKIRARAISSTSAGTATDYEDDLVARHALGSGHTHQHHRVASWDGRSALSQGILLGGPEDLPHVTKILVTLYAITPASRSSSSMARHDNGRDDRMFHLSTLLAPLSLILEALVTERCVLRSLSTPSLPPLRDGTTFQLSTQYEDGDSGGELDWQVICSYVLAVGRILDELLPYLRDSYDRDQVKETTETVRMYVGKMKKVFGEVAGCMWMGMGF</sequence>